<protein>
    <submittedName>
        <fullName evidence="2">Hemerythrin domain-containing protein</fullName>
    </submittedName>
</protein>
<proteinExistence type="predicted"/>
<evidence type="ECO:0000313" key="3">
    <source>
        <dbReference type="Proteomes" id="UP000287547"/>
    </source>
</evidence>
<dbReference type="PANTHER" id="PTHR35585:SF1">
    <property type="entry name" value="HHE DOMAIN PROTEIN (AFU_ORTHOLOGUE AFUA_4G00730)"/>
    <property type="match status" value="1"/>
</dbReference>
<dbReference type="Proteomes" id="UP000287547">
    <property type="component" value="Unassembled WGS sequence"/>
</dbReference>
<dbReference type="Pfam" id="PF01814">
    <property type="entry name" value="Hemerythrin"/>
    <property type="match status" value="1"/>
</dbReference>
<feature type="domain" description="Hemerythrin-like" evidence="1">
    <location>
        <begin position="18"/>
        <end position="131"/>
    </location>
</feature>
<dbReference type="CDD" id="cd12108">
    <property type="entry name" value="Hr-like"/>
    <property type="match status" value="1"/>
</dbReference>
<evidence type="ECO:0000313" key="2">
    <source>
        <dbReference type="EMBL" id="RSM65323.1"/>
    </source>
</evidence>
<dbReference type="OrthoDB" id="5183396at2"/>
<gene>
    <name evidence="2" type="ORF">DMH04_49355</name>
</gene>
<sequence>MSSSDGNQTGPANEGGDVVDLIMVDHREVERLFDELKSHPEKRPLLVPVLAMVLTAHSRAEEVEVYPVAREKAEQADEIAHSQREHLEAERLLAQLTRTSPQSKKFDQVLDKLIKSVTHHVQEEESTVLPRMREQLSHAARMKLGRAFVRSRREHMGEEPGEARKEHLVTQAHNAGLDVRSSASKDELTKLLARKRSQGLTGTN</sequence>
<comment type="caution">
    <text evidence="2">The sequence shown here is derived from an EMBL/GenBank/DDBJ whole genome shotgun (WGS) entry which is preliminary data.</text>
</comment>
<organism evidence="2 3">
    <name type="scientific">Kibdelosporangium aridum</name>
    <dbReference type="NCBI Taxonomy" id="2030"/>
    <lineage>
        <taxon>Bacteria</taxon>
        <taxon>Bacillati</taxon>
        <taxon>Actinomycetota</taxon>
        <taxon>Actinomycetes</taxon>
        <taxon>Pseudonocardiales</taxon>
        <taxon>Pseudonocardiaceae</taxon>
        <taxon>Kibdelosporangium</taxon>
    </lineage>
</organism>
<evidence type="ECO:0000259" key="1">
    <source>
        <dbReference type="Pfam" id="PF01814"/>
    </source>
</evidence>
<dbReference type="EMBL" id="QHKI01000086">
    <property type="protein sequence ID" value="RSM65323.1"/>
    <property type="molecule type" value="Genomic_DNA"/>
</dbReference>
<dbReference type="AlphaFoldDB" id="A0A428YCH2"/>
<reference evidence="2 3" key="1">
    <citation type="submission" date="2018-05" db="EMBL/GenBank/DDBJ databases">
        <title>Evolution of GPA BGCs.</title>
        <authorList>
            <person name="Waglechner N."/>
            <person name="Wright G.D."/>
        </authorList>
    </citation>
    <scope>NUCLEOTIDE SEQUENCE [LARGE SCALE GENOMIC DNA]</scope>
    <source>
        <strain evidence="2 3">A82846</strain>
    </source>
</reference>
<accession>A0A428YCH2</accession>
<dbReference type="InterPro" id="IPR012312">
    <property type="entry name" value="Hemerythrin-like"/>
</dbReference>
<name>A0A428YCH2_KIBAR</name>
<dbReference type="Gene3D" id="1.20.120.520">
    <property type="entry name" value="nmb1532 protein domain like"/>
    <property type="match status" value="1"/>
</dbReference>
<dbReference type="PANTHER" id="PTHR35585">
    <property type="entry name" value="HHE DOMAIN PROTEIN (AFU_ORTHOLOGUE AFUA_4G00730)"/>
    <property type="match status" value="1"/>
</dbReference>